<feature type="non-terminal residue" evidence="6">
    <location>
        <position position="114"/>
    </location>
</feature>
<evidence type="ECO:0000313" key="6">
    <source>
        <dbReference type="EMBL" id="CAL4103594.1"/>
    </source>
</evidence>
<dbReference type="Pfam" id="PF03098">
    <property type="entry name" value="An_peroxidase"/>
    <property type="match status" value="1"/>
</dbReference>
<keyword evidence="5" id="KW-0408">Iron</keyword>
<gene>
    <name evidence="6" type="ORF">MNOR_LOCUS17606</name>
</gene>
<dbReference type="InterPro" id="IPR010255">
    <property type="entry name" value="Haem_peroxidase_sf"/>
</dbReference>
<dbReference type="GO" id="GO:0005576">
    <property type="term" value="C:extracellular region"/>
    <property type="evidence" value="ECO:0007669"/>
    <property type="project" value="UniProtKB-SubCell"/>
</dbReference>
<comment type="subcellular location">
    <subcellularLocation>
        <location evidence="1">Secreted</location>
    </subcellularLocation>
</comment>
<keyword evidence="4" id="KW-0325">Glycoprotein</keyword>
<keyword evidence="5" id="KW-0479">Metal-binding</keyword>
<feature type="binding site" description="axial binding residue" evidence="5">
    <location>
        <position position="80"/>
    </location>
    <ligand>
        <name>heme b</name>
        <dbReference type="ChEBI" id="CHEBI:60344"/>
    </ligand>
    <ligandPart>
        <name>Fe</name>
        <dbReference type="ChEBI" id="CHEBI:18248"/>
    </ligandPart>
</feature>
<proteinExistence type="predicted"/>
<accession>A0AAV2QYX2</accession>
<protein>
    <submittedName>
        <fullName evidence="6">Uncharacterized protein</fullName>
    </submittedName>
</protein>
<dbReference type="InterPro" id="IPR037120">
    <property type="entry name" value="Haem_peroxidase_sf_animal"/>
</dbReference>
<evidence type="ECO:0000256" key="2">
    <source>
        <dbReference type="ARBA" id="ARBA00022525"/>
    </source>
</evidence>
<dbReference type="GO" id="GO:0046872">
    <property type="term" value="F:metal ion binding"/>
    <property type="evidence" value="ECO:0007669"/>
    <property type="project" value="UniProtKB-KW"/>
</dbReference>
<dbReference type="PRINTS" id="PR00457">
    <property type="entry name" value="ANPEROXIDASE"/>
</dbReference>
<organism evidence="6 7">
    <name type="scientific">Meganyctiphanes norvegica</name>
    <name type="common">Northern krill</name>
    <name type="synonym">Thysanopoda norvegica</name>
    <dbReference type="NCBI Taxonomy" id="48144"/>
    <lineage>
        <taxon>Eukaryota</taxon>
        <taxon>Metazoa</taxon>
        <taxon>Ecdysozoa</taxon>
        <taxon>Arthropoda</taxon>
        <taxon>Crustacea</taxon>
        <taxon>Multicrustacea</taxon>
        <taxon>Malacostraca</taxon>
        <taxon>Eumalacostraca</taxon>
        <taxon>Eucarida</taxon>
        <taxon>Euphausiacea</taxon>
        <taxon>Euphausiidae</taxon>
        <taxon>Meganyctiphanes</taxon>
    </lineage>
</organism>
<keyword evidence="3" id="KW-0560">Oxidoreductase</keyword>
<evidence type="ECO:0000256" key="1">
    <source>
        <dbReference type="ARBA" id="ARBA00004613"/>
    </source>
</evidence>
<reference evidence="6 7" key="1">
    <citation type="submission" date="2024-05" db="EMBL/GenBank/DDBJ databases">
        <authorList>
            <person name="Wallberg A."/>
        </authorList>
    </citation>
    <scope>NUCLEOTIDE SEQUENCE [LARGE SCALE GENOMIC DNA]</scope>
</reference>
<dbReference type="Proteomes" id="UP001497623">
    <property type="component" value="Unassembled WGS sequence"/>
</dbReference>
<evidence type="ECO:0000256" key="4">
    <source>
        <dbReference type="ARBA" id="ARBA00023180"/>
    </source>
</evidence>
<evidence type="ECO:0000313" key="7">
    <source>
        <dbReference type="Proteomes" id="UP001497623"/>
    </source>
</evidence>
<dbReference type="GO" id="GO:0006979">
    <property type="term" value="P:response to oxidative stress"/>
    <property type="evidence" value="ECO:0007669"/>
    <property type="project" value="InterPro"/>
</dbReference>
<feature type="non-terminal residue" evidence="6">
    <location>
        <position position="1"/>
    </location>
</feature>
<dbReference type="PANTHER" id="PTHR11475">
    <property type="entry name" value="OXIDASE/PEROXIDASE"/>
    <property type="match status" value="1"/>
</dbReference>
<evidence type="ECO:0000256" key="3">
    <source>
        <dbReference type="ARBA" id="ARBA00022559"/>
    </source>
</evidence>
<keyword evidence="7" id="KW-1185">Reference proteome</keyword>
<dbReference type="PANTHER" id="PTHR11475:SF4">
    <property type="entry name" value="CHORION PEROXIDASE"/>
    <property type="match status" value="1"/>
</dbReference>
<keyword evidence="2" id="KW-0964">Secreted</keyword>
<keyword evidence="5" id="KW-0349">Heme</keyword>
<dbReference type="GO" id="GO:0020037">
    <property type="term" value="F:heme binding"/>
    <property type="evidence" value="ECO:0007669"/>
    <property type="project" value="InterPro"/>
</dbReference>
<dbReference type="Gene3D" id="1.10.640.10">
    <property type="entry name" value="Haem peroxidase domain superfamily, animal type"/>
    <property type="match status" value="1"/>
</dbReference>
<dbReference type="GO" id="GO:0004601">
    <property type="term" value="F:peroxidase activity"/>
    <property type="evidence" value="ECO:0007669"/>
    <property type="project" value="UniProtKB-KW"/>
</dbReference>
<dbReference type="InterPro" id="IPR019791">
    <property type="entry name" value="Haem_peroxidase_animal"/>
</dbReference>
<dbReference type="EMBL" id="CAXKWB010012171">
    <property type="protein sequence ID" value="CAL4103594.1"/>
    <property type="molecule type" value="Genomic_DNA"/>
</dbReference>
<dbReference type="AlphaFoldDB" id="A0AAV2QYX2"/>
<evidence type="ECO:0000256" key="5">
    <source>
        <dbReference type="PIRSR" id="PIRSR619791-2"/>
    </source>
</evidence>
<dbReference type="SUPFAM" id="SSF48113">
    <property type="entry name" value="Heme-dependent peroxidases"/>
    <property type="match status" value="1"/>
</dbReference>
<keyword evidence="3" id="KW-0575">Peroxidase</keyword>
<sequence length="114" mass="12947">LESHNSHWSDEKIYQETRRIVGALVQQITYRDWLPILLGPKVMAEYNLNVGYFGYRDTYSPAVDPTLKNVFSVAAFRMGHTLPNDILKAAVASNDFPQADHFFNISVLQNAETS</sequence>
<dbReference type="PROSITE" id="PS50292">
    <property type="entry name" value="PEROXIDASE_3"/>
    <property type="match status" value="1"/>
</dbReference>
<comment type="caution">
    <text evidence="6">The sequence shown here is derived from an EMBL/GenBank/DDBJ whole genome shotgun (WGS) entry which is preliminary data.</text>
</comment>
<name>A0AAV2QYX2_MEGNR</name>